<dbReference type="OrthoDB" id="4631at2"/>
<dbReference type="Gene3D" id="2.40.420.20">
    <property type="match status" value="1"/>
</dbReference>
<dbReference type="Pfam" id="PF25973">
    <property type="entry name" value="BSH_CzcB"/>
    <property type="match status" value="1"/>
</dbReference>
<dbReference type="PANTHER" id="PTHR30469">
    <property type="entry name" value="MULTIDRUG RESISTANCE PROTEIN MDTA"/>
    <property type="match status" value="1"/>
</dbReference>
<name>E3D0A0_9BACT</name>
<dbReference type="STRING" id="584708.Apau_2366"/>
<dbReference type="GO" id="GO:1990281">
    <property type="term" value="C:efflux pump complex"/>
    <property type="evidence" value="ECO:0007669"/>
    <property type="project" value="TreeGrafter"/>
</dbReference>
<dbReference type="PANTHER" id="PTHR30469:SF15">
    <property type="entry name" value="HLYD FAMILY OF SECRETION PROTEINS"/>
    <property type="match status" value="1"/>
</dbReference>
<dbReference type="eggNOG" id="COG0845">
    <property type="taxonomic scope" value="Bacteria"/>
</dbReference>
<evidence type="ECO:0000256" key="2">
    <source>
        <dbReference type="SAM" id="MobiDB-lite"/>
    </source>
</evidence>
<dbReference type="EMBL" id="CM001022">
    <property type="protein sequence ID" value="EFQ24773.1"/>
    <property type="molecule type" value="Genomic_DNA"/>
</dbReference>
<dbReference type="Proteomes" id="UP000005096">
    <property type="component" value="Chromosome"/>
</dbReference>
<dbReference type="SUPFAM" id="SSF111369">
    <property type="entry name" value="HlyD-like secretion proteins"/>
    <property type="match status" value="1"/>
</dbReference>
<dbReference type="Pfam" id="PF25989">
    <property type="entry name" value="YknX_C"/>
    <property type="match status" value="1"/>
</dbReference>
<dbReference type="AlphaFoldDB" id="E3D0A0"/>
<evidence type="ECO:0000259" key="4">
    <source>
        <dbReference type="Pfam" id="PF25989"/>
    </source>
</evidence>
<dbReference type="InterPro" id="IPR006143">
    <property type="entry name" value="RND_pump_MFP"/>
</dbReference>
<organism evidence="5 6">
    <name type="scientific">Aminomonas paucivorans DSM 12260</name>
    <dbReference type="NCBI Taxonomy" id="584708"/>
    <lineage>
        <taxon>Bacteria</taxon>
        <taxon>Thermotogati</taxon>
        <taxon>Synergistota</taxon>
        <taxon>Synergistia</taxon>
        <taxon>Synergistales</taxon>
        <taxon>Synergistaceae</taxon>
        <taxon>Aminomonas</taxon>
    </lineage>
</organism>
<sequence length="388" mass="41622">MVSLMKRTKGKARMLLWIGLIVAGIGLVAYRIAFPKPEPRTPSVAAIRAEKGLPVRVRTVTSGTWELRRSYYGQVAASATQEVTAVLRERILRVLVEEGQRVRAGQPLLVLESTEQAANLGADRAAVEEARRDYRRAKVLFQEGGLSRADVDKAYVRLRAEEAKLAASRSTLGQTTVRAAVDGVVAVRDAEPGEVAEPGKLLLSVLDPSRLEAQIPLPSSELGQVRPGTEVAFSLEGRTLNGRVKRVNPKADPATGLFTAVVALPPDRGVRPGVFLEGQFLIRRKEGVIALPSTVFLREGDQMAVYLVSGDRAVRRPVKVGEGQGDTLEVLSGLAPGDAVVEEGVGTLSDGAKLWIQDPASRDRTPSPATSPEPRSSRPAEGEGAPWA</sequence>
<dbReference type="NCBIfam" id="TIGR01730">
    <property type="entry name" value="RND_mfp"/>
    <property type="match status" value="1"/>
</dbReference>
<dbReference type="Gene3D" id="2.40.50.100">
    <property type="match status" value="1"/>
</dbReference>
<dbReference type="Gene3D" id="2.40.30.170">
    <property type="match status" value="1"/>
</dbReference>
<feature type="region of interest" description="Disordered" evidence="2">
    <location>
        <begin position="355"/>
        <end position="388"/>
    </location>
</feature>
<dbReference type="HOGENOM" id="CLU_018816_1_2_0"/>
<comment type="similarity">
    <text evidence="1">Belongs to the membrane fusion protein (MFP) (TC 8.A.1) family.</text>
</comment>
<gene>
    <name evidence="5" type="ORF">Apau_2366</name>
</gene>
<reference evidence="5 6" key="1">
    <citation type="journal article" date="2010" name="Stand. Genomic Sci.">
        <title>Non-contiguous finished genome sequence of Aminomonas paucivorans type strain (GLU-3).</title>
        <authorList>
            <person name="Pitluck S."/>
            <person name="Yasawong M."/>
            <person name="Held B."/>
            <person name="Lapidus A."/>
            <person name="Nolan M."/>
            <person name="Copeland A."/>
            <person name="Lucas S."/>
            <person name="Del Rio T.G."/>
            <person name="Tice H."/>
            <person name="Cheng J.F."/>
            <person name="Chertkov O."/>
            <person name="Goodwin L."/>
            <person name="Tapia R."/>
            <person name="Han C."/>
            <person name="Liolios K."/>
            <person name="Ivanova N."/>
            <person name="Mavromatis K."/>
            <person name="Ovchinnikova G."/>
            <person name="Pati A."/>
            <person name="Chen A."/>
            <person name="Palaniappan K."/>
            <person name="Land M."/>
            <person name="Hauser L."/>
            <person name="Chang Y.J."/>
            <person name="Jeffries C.D."/>
            <person name="Pukall R."/>
            <person name="Spring S."/>
            <person name="Rohde M."/>
            <person name="Sikorski J."/>
            <person name="Goker M."/>
            <person name="Woyke T."/>
            <person name="Bristow J."/>
            <person name="Eisen J.A."/>
            <person name="Markowitz V."/>
            <person name="Hugenholtz P."/>
            <person name="Kyrpides N.C."/>
            <person name="Klenk H.P."/>
        </authorList>
    </citation>
    <scope>NUCLEOTIDE SEQUENCE [LARGE SCALE GENOMIC DNA]</scope>
    <source>
        <strain evidence="5 6">DSM 12260</strain>
    </source>
</reference>
<feature type="domain" description="CzcB-like barrel-sandwich hybrid" evidence="3">
    <location>
        <begin position="80"/>
        <end position="203"/>
    </location>
</feature>
<evidence type="ECO:0000259" key="3">
    <source>
        <dbReference type="Pfam" id="PF25973"/>
    </source>
</evidence>
<dbReference type="InterPro" id="IPR058647">
    <property type="entry name" value="BSH_CzcB-like"/>
</dbReference>
<proteinExistence type="inferred from homology"/>
<dbReference type="InterPro" id="IPR058637">
    <property type="entry name" value="YknX-like_C"/>
</dbReference>
<dbReference type="Gene3D" id="1.10.287.470">
    <property type="entry name" value="Helix hairpin bin"/>
    <property type="match status" value="1"/>
</dbReference>
<evidence type="ECO:0000256" key="1">
    <source>
        <dbReference type="ARBA" id="ARBA00009477"/>
    </source>
</evidence>
<feature type="domain" description="YknX-like C-terminal permuted SH3-like" evidence="4">
    <location>
        <begin position="288"/>
        <end position="353"/>
    </location>
</feature>
<evidence type="ECO:0000313" key="6">
    <source>
        <dbReference type="Proteomes" id="UP000005096"/>
    </source>
</evidence>
<keyword evidence="6" id="KW-1185">Reference proteome</keyword>
<evidence type="ECO:0000313" key="5">
    <source>
        <dbReference type="EMBL" id="EFQ24773.1"/>
    </source>
</evidence>
<dbReference type="PaxDb" id="584708-Apau_2366"/>
<accession>E3D0A0</accession>
<dbReference type="RefSeq" id="WP_006302021.1">
    <property type="nucleotide sequence ID" value="NZ_CM001022.1"/>
</dbReference>
<dbReference type="GO" id="GO:0015562">
    <property type="term" value="F:efflux transmembrane transporter activity"/>
    <property type="evidence" value="ECO:0007669"/>
    <property type="project" value="TreeGrafter"/>
</dbReference>
<protein>
    <submittedName>
        <fullName evidence="5">Efflux transporter, RND family, MFP subunit</fullName>
    </submittedName>
</protein>